<evidence type="ECO:0000256" key="1">
    <source>
        <dbReference type="ARBA" id="ARBA00004323"/>
    </source>
</evidence>
<evidence type="ECO:0000313" key="12">
    <source>
        <dbReference type="Proteomes" id="UP000494165"/>
    </source>
</evidence>
<dbReference type="GO" id="GO:0008146">
    <property type="term" value="F:sulfotransferase activity"/>
    <property type="evidence" value="ECO:0007669"/>
    <property type="project" value="InterPro"/>
</dbReference>
<keyword evidence="3" id="KW-0808">Transferase</keyword>
<evidence type="ECO:0000256" key="7">
    <source>
        <dbReference type="ARBA" id="ARBA00023034"/>
    </source>
</evidence>
<keyword evidence="6 10" id="KW-1133">Transmembrane helix</keyword>
<dbReference type="Pfam" id="PF03567">
    <property type="entry name" value="Sulfotransfer_2"/>
    <property type="match status" value="1"/>
</dbReference>
<evidence type="ECO:0000256" key="3">
    <source>
        <dbReference type="ARBA" id="ARBA00022679"/>
    </source>
</evidence>
<organism evidence="11 12">
    <name type="scientific">Cloeon dipterum</name>
    <dbReference type="NCBI Taxonomy" id="197152"/>
    <lineage>
        <taxon>Eukaryota</taxon>
        <taxon>Metazoa</taxon>
        <taxon>Ecdysozoa</taxon>
        <taxon>Arthropoda</taxon>
        <taxon>Hexapoda</taxon>
        <taxon>Insecta</taxon>
        <taxon>Pterygota</taxon>
        <taxon>Palaeoptera</taxon>
        <taxon>Ephemeroptera</taxon>
        <taxon>Pisciforma</taxon>
        <taxon>Baetidae</taxon>
        <taxon>Cloeon</taxon>
    </lineage>
</organism>
<keyword evidence="8 10" id="KW-0472">Membrane</keyword>
<dbReference type="SUPFAM" id="SSF52540">
    <property type="entry name" value="P-loop containing nucleoside triphosphate hydrolases"/>
    <property type="match status" value="1"/>
</dbReference>
<evidence type="ECO:0000313" key="11">
    <source>
        <dbReference type="EMBL" id="CAB3365002.1"/>
    </source>
</evidence>
<proteinExistence type="inferred from homology"/>
<reference evidence="11 12" key="1">
    <citation type="submission" date="2020-04" db="EMBL/GenBank/DDBJ databases">
        <authorList>
            <person name="Alioto T."/>
            <person name="Alioto T."/>
            <person name="Gomez Garrido J."/>
        </authorList>
    </citation>
    <scope>NUCLEOTIDE SEQUENCE [LARGE SCALE GENOMIC DNA]</scope>
</reference>
<dbReference type="PANTHER" id="PTHR12129:SF15">
    <property type="entry name" value="URONYL 2-SULFOTRANSFERASE"/>
    <property type="match status" value="1"/>
</dbReference>
<comment type="similarity">
    <text evidence="2">Belongs to the sulfotransferase 3 family.</text>
</comment>
<evidence type="ECO:0000256" key="4">
    <source>
        <dbReference type="ARBA" id="ARBA00022692"/>
    </source>
</evidence>
<evidence type="ECO:0000256" key="10">
    <source>
        <dbReference type="SAM" id="Phobius"/>
    </source>
</evidence>
<dbReference type="OrthoDB" id="10019582at2759"/>
<dbReference type="EMBL" id="CADEPI010000018">
    <property type="protein sequence ID" value="CAB3365002.1"/>
    <property type="molecule type" value="Genomic_DNA"/>
</dbReference>
<evidence type="ECO:0000256" key="9">
    <source>
        <dbReference type="ARBA" id="ARBA00023180"/>
    </source>
</evidence>
<name>A0A8S1C748_9INSE</name>
<keyword evidence="7" id="KW-0333">Golgi apparatus</keyword>
<protein>
    <recommendedName>
        <fullName evidence="13">Sulfotransferase domain-containing protein</fullName>
    </recommendedName>
</protein>
<keyword evidence="9" id="KW-0325">Glycoprotein</keyword>
<gene>
    <name evidence="11" type="ORF">CLODIP_2_CD12498</name>
</gene>
<dbReference type="AlphaFoldDB" id="A0A8S1C748"/>
<dbReference type="InterPro" id="IPR005331">
    <property type="entry name" value="Sulfotransferase"/>
</dbReference>
<evidence type="ECO:0000256" key="5">
    <source>
        <dbReference type="ARBA" id="ARBA00022968"/>
    </source>
</evidence>
<keyword evidence="5" id="KW-0735">Signal-anchor</keyword>
<feature type="transmembrane region" description="Helical" evidence="10">
    <location>
        <begin position="12"/>
        <end position="31"/>
    </location>
</feature>
<dbReference type="InterPro" id="IPR007734">
    <property type="entry name" value="Heparan_SO4_2-O-STrfase"/>
</dbReference>
<evidence type="ECO:0000256" key="2">
    <source>
        <dbReference type="ARBA" id="ARBA00010569"/>
    </source>
</evidence>
<dbReference type="InterPro" id="IPR027417">
    <property type="entry name" value="P-loop_NTPase"/>
</dbReference>
<dbReference type="Gene3D" id="3.40.50.300">
    <property type="entry name" value="P-loop containing nucleotide triphosphate hydrolases"/>
    <property type="match status" value="1"/>
</dbReference>
<dbReference type="PANTHER" id="PTHR12129">
    <property type="entry name" value="HEPARAN SULFATE 2-O-SULFOTRANSFERASE"/>
    <property type="match status" value="1"/>
</dbReference>
<comment type="caution">
    <text evidence="11">The sequence shown here is derived from an EMBL/GenBank/DDBJ whole genome shotgun (WGS) entry which is preliminary data.</text>
</comment>
<evidence type="ECO:0000256" key="6">
    <source>
        <dbReference type="ARBA" id="ARBA00022989"/>
    </source>
</evidence>
<keyword evidence="4 10" id="KW-0812">Transmembrane</keyword>
<dbReference type="GO" id="GO:0000139">
    <property type="term" value="C:Golgi membrane"/>
    <property type="evidence" value="ECO:0007669"/>
    <property type="project" value="UniProtKB-SubCell"/>
</dbReference>
<evidence type="ECO:0008006" key="13">
    <source>
        <dbReference type="Google" id="ProtNLM"/>
    </source>
</evidence>
<dbReference type="Proteomes" id="UP000494165">
    <property type="component" value="Unassembled WGS sequence"/>
</dbReference>
<accession>A0A8S1C748</accession>
<comment type="subcellular location">
    <subcellularLocation>
        <location evidence="1">Golgi apparatus membrane</location>
        <topology evidence="1">Single-pass type II membrane protein</topology>
    </subcellularLocation>
</comment>
<evidence type="ECO:0000256" key="8">
    <source>
        <dbReference type="ARBA" id="ARBA00023136"/>
    </source>
</evidence>
<sequence length="316" mass="37009">MDRHTLRRVRLCLWTVTAAIMCLTVVYLNVLSEGKTRVVKRSLLELDLTEGTASPDGKGGEVLFFNRVPKSGSEMLVLLISWLQSRNGFRHYRLPGGRAGNDRRLSTQRQEEVVSTINEIKSASTVPTSFDRHIYFTNFSSYGYQNPIYINLIRDPVDKMISRFYYADLKKRKEAQQFEECVAAGAPECRFINGHLYDLAIPYFCGHEANCSQLNNRDALERAKSNVEKYFKVVGVLENLNETLSVLERSLPRYFRGVQELYFNELQTEMKYNKNKNNPRKMKESTRRKLESSLKLEYDFYYFVKKRLLNQRRWKN</sequence>
<keyword evidence="12" id="KW-1185">Reference proteome</keyword>